<organism evidence="1 2">
    <name type="scientific">Olivibacter ginsenosidimutans</name>
    <dbReference type="NCBI Taxonomy" id="1176537"/>
    <lineage>
        <taxon>Bacteria</taxon>
        <taxon>Pseudomonadati</taxon>
        <taxon>Bacteroidota</taxon>
        <taxon>Sphingobacteriia</taxon>
        <taxon>Sphingobacteriales</taxon>
        <taxon>Sphingobacteriaceae</taxon>
        <taxon>Olivibacter</taxon>
    </lineage>
</organism>
<evidence type="ECO:0000313" key="2">
    <source>
        <dbReference type="Proteomes" id="UP001501411"/>
    </source>
</evidence>
<comment type="caution">
    <text evidence="1">The sequence shown here is derived from an EMBL/GenBank/DDBJ whole genome shotgun (WGS) entry which is preliminary data.</text>
</comment>
<gene>
    <name evidence="1" type="ORF">GCM10023231_39360</name>
</gene>
<sequence>MPYIKTKTDAFAVSKSPRINPNAIISIKPKCARTIMKYGDRSNKKLAKV</sequence>
<protein>
    <submittedName>
        <fullName evidence="1">Uncharacterized protein</fullName>
    </submittedName>
</protein>
<name>A0ABP9CCY1_9SPHI</name>
<reference evidence="2" key="1">
    <citation type="journal article" date="2019" name="Int. J. Syst. Evol. Microbiol.">
        <title>The Global Catalogue of Microorganisms (GCM) 10K type strain sequencing project: providing services to taxonomists for standard genome sequencing and annotation.</title>
        <authorList>
            <consortium name="The Broad Institute Genomics Platform"/>
            <consortium name="The Broad Institute Genome Sequencing Center for Infectious Disease"/>
            <person name="Wu L."/>
            <person name="Ma J."/>
        </authorList>
    </citation>
    <scope>NUCLEOTIDE SEQUENCE [LARGE SCALE GENOMIC DNA]</scope>
    <source>
        <strain evidence="2">JCM 18200</strain>
    </source>
</reference>
<evidence type="ECO:0000313" key="1">
    <source>
        <dbReference type="EMBL" id="GAA4806270.1"/>
    </source>
</evidence>
<dbReference type="EMBL" id="BAABIQ010000044">
    <property type="protein sequence ID" value="GAA4806270.1"/>
    <property type="molecule type" value="Genomic_DNA"/>
</dbReference>
<dbReference type="Proteomes" id="UP001501411">
    <property type="component" value="Unassembled WGS sequence"/>
</dbReference>
<keyword evidence="2" id="KW-1185">Reference proteome</keyword>
<accession>A0ABP9CCY1</accession>
<proteinExistence type="predicted"/>